<gene>
    <name evidence="1" type="ORF">APZ42_001549</name>
</gene>
<accession>A0A164IWK2</accession>
<dbReference type="OrthoDB" id="6379362at2759"/>
<dbReference type="Proteomes" id="UP000076858">
    <property type="component" value="Unassembled WGS sequence"/>
</dbReference>
<evidence type="ECO:0000313" key="2">
    <source>
        <dbReference type="Proteomes" id="UP000076858"/>
    </source>
</evidence>
<feature type="non-terminal residue" evidence="1">
    <location>
        <position position="190"/>
    </location>
</feature>
<keyword evidence="2" id="KW-1185">Reference proteome</keyword>
<evidence type="ECO:0000313" key="1">
    <source>
        <dbReference type="EMBL" id="KZS01705.1"/>
    </source>
</evidence>
<dbReference type="PANTHER" id="PTHR37162">
    <property type="entry name" value="HAT FAMILY DIMERISATION DOMAINCONTAINING PROTEIN-RELATED"/>
    <property type="match status" value="1"/>
</dbReference>
<dbReference type="EMBL" id="LRGB01006276">
    <property type="protein sequence ID" value="KZS01705.1"/>
    <property type="molecule type" value="Genomic_DNA"/>
</dbReference>
<name>A0A164IWK2_9CRUS</name>
<feature type="non-terminal residue" evidence="1">
    <location>
        <position position="1"/>
    </location>
</feature>
<dbReference type="AlphaFoldDB" id="A0A164IWK2"/>
<comment type="caution">
    <text evidence="1">The sequence shown here is derived from an EMBL/GenBank/DDBJ whole genome shotgun (WGS) entry which is preliminary data.</text>
</comment>
<organism evidence="1 2">
    <name type="scientific">Daphnia magna</name>
    <dbReference type="NCBI Taxonomy" id="35525"/>
    <lineage>
        <taxon>Eukaryota</taxon>
        <taxon>Metazoa</taxon>
        <taxon>Ecdysozoa</taxon>
        <taxon>Arthropoda</taxon>
        <taxon>Crustacea</taxon>
        <taxon>Branchiopoda</taxon>
        <taxon>Diplostraca</taxon>
        <taxon>Cladocera</taxon>
        <taxon>Anomopoda</taxon>
        <taxon>Daphniidae</taxon>
        <taxon>Daphnia</taxon>
    </lineage>
</organism>
<dbReference type="PANTHER" id="PTHR37162:SF1">
    <property type="entry name" value="BED-TYPE DOMAIN-CONTAINING PROTEIN"/>
    <property type="match status" value="1"/>
</dbReference>
<proteinExistence type="predicted"/>
<reference evidence="1 2" key="1">
    <citation type="submission" date="2016-03" db="EMBL/GenBank/DDBJ databases">
        <title>EvidentialGene: Evidence-directed Construction of Genes on Genomes.</title>
        <authorList>
            <person name="Gilbert D.G."/>
            <person name="Choi J.-H."/>
            <person name="Mockaitis K."/>
            <person name="Colbourne J."/>
            <person name="Pfrender M."/>
        </authorList>
    </citation>
    <scope>NUCLEOTIDE SEQUENCE [LARGE SCALE GENOMIC DNA]</scope>
    <source>
        <strain evidence="1 2">Xinb3</strain>
        <tissue evidence="1">Complete organism</tissue>
    </source>
</reference>
<protein>
    <submittedName>
        <fullName evidence="1">Uncharacterized protein</fullName>
    </submittedName>
</protein>
<sequence length="190" mass="21780">ETTAKSLKSVFFSIIMDFETDVNVHKQLAIMVEFYKVGKSQTIEELLDLAQCEDGKIASILKKFASFTETNEYSAGKVYNFCFEAKFVGSSSDTCNTMFGRNHSVTSLLEKIFPRLLAVKYSCHSFHLCASYASKNLPLFLKTSLRWFYNHFSRRSGRRKVFAEFQKCVNVEPHAKLKNSDTRWLAYEAG</sequence>